<dbReference type="Proteomes" id="UP000887013">
    <property type="component" value="Unassembled WGS sequence"/>
</dbReference>
<comment type="caution">
    <text evidence="1">The sequence shown here is derived from an EMBL/GenBank/DDBJ whole genome shotgun (WGS) entry which is preliminary data.</text>
</comment>
<reference evidence="1" key="1">
    <citation type="submission" date="2020-08" db="EMBL/GenBank/DDBJ databases">
        <title>Multicomponent nature underlies the extraordinary mechanical properties of spider dragline silk.</title>
        <authorList>
            <person name="Kono N."/>
            <person name="Nakamura H."/>
            <person name="Mori M."/>
            <person name="Yoshida Y."/>
            <person name="Ohtoshi R."/>
            <person name="Malay A.D."/>
            <person name="Moran D.A.P."/>
            <person name="Tomita M."/>
            <person name="Numata K."/>
            <person name="Arakawa K."/>
        </authorList>
    </citation>
    <scope>NUCLEOTIDE SEQUENCE</scope>
</reference>
<gene>
    <name evidence="1" type="ORF">NPIL_129831</name>
</gene>
<name>A0A8X6IUE4_NEPPI</name>
<sequence>MVLSFIVLKPHKTPEDYWKYPPENLVTHLVEMLRICTLKAFRQNKWFDFEVAMYYCPNFGDKISLMRMEINRRPEMFVVGIKSKRTVNTYLGEHNSRRKIWVCCILQ</sequence>
<organism evidence="1 2">
    <name type="scientific">Nephila pilipes</name>
    <name type="common">Giant wood spider</name>
    <name type="synonym">Nephila maculata</name>
    <dbReference type="NCBI Taxonomy" id="299642"/>
    <lineage>
        <taxon>Eukaryota</taxon>
        <taxon>Metazoa</taxon>
        <taxon>Ecdysozoa</taxon>
        <taxon>Arthropoda</taxon>
        <taxon>Chelicerata</taxon>
        <taxon>Arachnida</taxon>
        <taxon>Araneae</taxon>
        <taxon>Araneomorphae</taxon>
        <taxon>Entelegynae</taxon>
        <taxon>Araneoidea</taxon>
        <taxon>Nephilidae</taxon>
        <taxon>Nephila</taxon>
    </lineage>
</organism>
<dbReference type="AlphaFoldDB" id="A0A8X6IUE4"/>
<keyword evidence="2" id="KW-1185">Reference proteome</keyword>
<protein>
    <submittedName>
        <fullName evidence="1">Uncharacterized protein</fullName>
    </submittedName>
</protein>
<evidence type="ECO:0000313" key="1">
    <source>
        <dbReference type="EMBL" id="GFS60530.1"/>
    </source>
</evidence>
<dbReference type="EMBL" id="BMAW01047395">
    <property type="protein sequence ID" value="GFS60530.1"/>
    <property type="molecule type" value="Genomic_DNA"/>
</dbReference>
<evidence type="ECO:0000313" key="2">
    <source>
        <dbReference type="Proteomes" id="UP000887013"/>
    </source>
</evidence>
<accession>A0A8X6IUE4</accession>
<proteinExistence type="predicted"/>